<dbReference type="OrthoDB" id="5985073at2759"/>
<feature type="compositionally biased region" description="Low complexity" evidence="4">
    <location>
        <begin position="150"/>
        <end position="165"/>
    </location>
</feature>
<gene>
    <name evidence="6" type="ORF">DL546_007146</name>
</gene>
<dbReference type="Proteomes" id="UP000275385">
    <property type="component" value="Unassembled WGS sequence"/>
</dbReference>
<dbReference type="Gene3D" id="3.10.350.10">
    <property type="entry name" value="LysM domain"/>
    <property type="match status" value="2"/>
</dbReference>
<evidence type="ECO:0000256" key="2">
    <source>
        <dbReference type="ARBA" id="ARBA00023026"/>
    </source>
</evidence>
<evidence type="ECO:0000259" key="5">
    <source>
        <dbReference type="PROSITE" id="PS51782"/>
    </source>
</evidence>
<evidence type="ECO:0000256" key="4">
    <source>
        <dbReference type="SAM" id="MobiDB-lite"/>
    </source>
</evidence>
<dbReference type="PANTHER" id="PTHR34997:SF1">
    <property type="entry name" value="PEPTIDOGLYCAN-BINDING LYSIN DOMAIN"/>
    <property type="match status" value="1"/>
</dbReference>
<sequence length="165" mass="17205">MAVTTAPKTTWVVTPTATTTGTTPTTSAAAGGCAGTKYTIKSGDTCQTISKSQKISTVNLLLANQKAGFCYDFPTTGTLCIPTSSQCTPYTVLSSDSCESIADTLKTSWTRLVSWNPELGANCQNIDQYVGYVICGSNPGGGWMDPSPPVSTTSTPTTTPKAHFL</sequence>
<dbReference type="GO" id="GO:0008061">
    <property type="term" value="F:chitin binding"/>
    <property type="evidence" value="ECO:0007669"/>
    <property type="project" value="UniProtKB-KW"/>
</dbReference>
<proteinExistence type="inferred from homology"/>
<evidence type="ECO:0000313" key="6">
    <source>
        <dbReference type="EMBL" id="RKU47570.1"/>
    </source>
</evidence>
<organism evidence="6 7">
    <name type="scientific">Coniochaeta pulveracea</name>
    <dbReference type="NCBI Taxonomy" id="177199"/>
    <lineage>
        <taxon>Eukaryota</taxon>
        <taxon>Fungi</taxon>
        <taxon>Dikarya</taxon>
        <taxon>Ascomycota</taxon>
        <taxon>Pezizomycotina</taxon>
        <taxon>Sordariomycetes</taxon>
        <taxon>Sordariomycetidae</taxon>
        <taxon>Coniochaetales</taxon>
        <taxon>Coniochaetaceae</taxon>
        <taxon>Coniochaeta</taxon>
    </lineage>
</organism>
<dbReference type="InterPro" id="IPR036779">
    <property type="entry name" value="LysM_dom_sf"/>
</dbReference>
<dbReference type="AlphaFoldDB" id="A0A420YI79"/>
<dbReference type="InterPro" id="IPR018392">
    <property type="entry name" value="LysM"/>
</dbReference>
<reference evidence="6 7" key="1">
    <citation type="submission" date="2018-08" db="EMBL/GenBank/DDBJ databases">
        <title>Draft genome of the lignicolous fungus Coniochaeta pulveracea.</title>
        <authorList>
            <person name="Borstlap C.J."/>
            <person name="De Witt R.N."/>
            <person name="Botha A."/>
            <person name="Volschenk H."/>
        </authorList>
    </citation>
    <scope>NUCLEOTIDE SEQUENCE [LARGE SCALE GENOMIC DNA]</scope>
    <source>
        <strain evidence="6 7">CAB683</strain>
    </source>
</reference>
<dbReference type="PANTHER" id="PTHR34997">
    <property type="entry name" value="AM15"/>
    <property type="match status" value="1"/>
</dbReference>
<keyword evidence="1" id="KW-0147">Chitin-binding</keyword>
<dbReference type="Pfam" id="PF01476">
    <property type="entry name" value="LysM"/>
    <property type="match status" value="2"/>
</dbReference>
<feature type="domain" description="LysM" evidence="5">
    <location>
        <begin position="36"/>
        <end position="81"/>
    </location>
</feature>
<dbReference type="SMART" id="SM00257">
    <property type="entry name" value="LysM"/>
    <property type="match status" value="2"/>
</dbReference>
<comment type="caution">
    <text evidence="6">The sequence shown here is derived from an EMBL/GenBank/DDBJ whole genome shotgun (WGS) entry which is preliminary data.</text>
</comment>
<comment type="similarity">
    <text evidence="3">Belongs to the secreted LysM effector family.</text>
</comment>
<keyword evidence="7" id="KW-1185">Reference proteome</keyword>
<accession>A0A420YI79</accession>
<evidence type="ECO:0000313" key="7">
    <source>
        <dbReference type="Proteomes" id="UP000275385"/>
    </source>
</evidence>
<evidence type="ECO:0000256" key="3">
    <source>
        <dbReference type="ARBA" id="ARBA00044955"/>
    </source>
</evidence>
<name>A0A420YI79_9PEZI</name>
<feature type="domain" description="LysM" evidence="5">
    <location>
        <begin position="88"/>
        <end position="134"/>
    </location>
</feature>
<keyword evidence="2" id="KW-0843">Virulence</keyword>
<feature type="region of interest" description="Disordered" evidence="4">
    <location>
        <begin position="144"/>
        <end position="165"/>
    </location>
</feature>
<protein>
    <recommendedName>
        <fullName evidence="5">LysM domain-containing protein</fullName>
    </recommendedName>
</protein>
<dbReference type="EMBL" id="QVQW01000008">
    <property type="protein sequence ID" value="RKU47570.1"/>
    <property type="molecule type" value="Genomic_DNA"/>
</dbReference>
<dbReference type="InterPro" id="IPR052210">
    <property type="entry name" value="LysM1-like"/>
</dbReference>
<dbReference type="SUPFAM" id="SSF54106">
    <property type="entry name" value="LysM domain"/>
    <property type="match status" value="2"/>
</dbReference>
<dbReference type="CDD" id="cd00118">
    <property type="entry name" value="LysM"/>
    <property type="match status" value="2"/>
</dbReference>
<dbReference type="PROSITE" id="PS51782">
    <property type="entry name" value="LYSM"/>
    <property type="match status" value="2"/>
</dbReference>
<dbReference type="STRING" id="177199.A0A420YI79"/>
<evidence type="ECO:0000256" key="1">
    <source>
        <dbReference type="ARBA" id="ARBA00022669"/>
    </source>
</evidence>